<evidence type="ECO:0000313" key="2">
    <source>
        <dbReference type="EMBL" id="KAJ8450144.1"/>
    </source>
</evidence>
<sequence>MRAAPPTSPPYTGCSEPATPPSSSSASPPTAAAMLSLLSPMRPCLGFMIPFMAIMNMQAELALIQATLSTMQRPSPSSVTFPITLDQAHPNSCFDQISSSSTTTTTTAATTTTVTSMSLFDNGFHTQQTPSPGAELASFCNNLTDYNPDEHMINDIIQDAELQNFTSEFVSKYLPGTEFKSKSQ</sequence>
<feature type="region of interest" description="Disordered" evidence="1">
    <location>
        <begin position="1"/>
        <end position="30"/>
    </location>
</feature>
<protein>
    <submittedName>
        <fullName evidence="2">Uncharacterized protein</fullName>
    </submittedName>
</protein>
<evidence type="ECO:0000313" key="3">
    <source>
        <dbReference type="Proteomes" id="UP001153076"/>
    </source>
</evidence>
<name>A0A9Q1KWF2_9CARY</name>
<proteinExistence type="predicted"/>
<dbReference type="AlphaFoldDB" id="A0A9Q1KWF2"/>
<evidence type="ECO:0000256" key="1">
    <source>
        <dbReference type="SAM" id="MobiDB-lite"/>
    </source>
</evidence>
<feature type="compositionally biased region" description="Low complexity" evidence="1">
    <location>
        <begin position="21"/>
        <end position="30"/>
    </location>
</feature>
<comment type="caution">
    <text evidence="2">The sequence shown here is derived from an EMBL/GenBank/DDBJ whole genome shotgun (WGS) entry which is preliminary data.</text>
</comment>
<gene>
    <name evidence="2" type="ORF">Cgig2_033338</name>
</gene>
<dbReference type="EMBL" id="JAKOGI010000017">
    <property type="protein sequence ID" value="KAJ8450144.1"/>
    <property type="molecule type" value="Genomic_DNA"/>
</dbReference>
<reference evidence="2" key="1">
    <citation type="submission" date="2022-04" db="EMBL/GenBank/DDBJ databases">
        <title>Carnegiea gigantea Genome sequencing and assembly v2.</title>
        <authorList>
            <person name="Copetti D."/>
            <person name="Sanderson M.J."/>
            <person name="Burquez A."/>
            <person name="Wojciechowski M.F."/>
        </authorList>
    </citation>
    <scope>NUCLEOTIDE SEQUENCE</scope>
    <source>
        <strain evidence="2">SGP5-SGP5p</strain>
        <tissue evidence="2">Aerial part</tissue>
    </source>
</reference>
<keyword evidence="3" id="KW-1185">Reference proteome</keyword>
<organism evidence="2 3">
    <name type="scientific">Carnegiea gigantea</name>
    <dbReference type="NCBI Taxonomy" id="171969"/>
    <lineage>
        <taxon>Eukaryota</taxon>
        <taxon>Viridiplantae</taxon>
        <taxon>Streptophyta</taxon>
        <taxon>Embryophyta</taxon>
        <taxon>Tracheophyta</taxon>
        <taxon>Spermatophyta</taxon>
        <taxon>Magnoliopsida</taxon>
        <taxon>eudicotyledons</taxon>
        <taxon>Gunneridae</taxon>
        <taxon>Pentapetalae</taxon>
        <taxon>Caryophyllales</taxon>
        <taxon>Cactineae</taxon>
        <taxon>Cactaceae</taxon>
        <taxon>Cactoideae</taxon>
        <taxon>Echinocereeae</taxon>
        <taxon>Carnegiea</taxon>
    </lineage>
</organism>
<accession>A0A9Q1KWF2</accession>
<dbReference type="Proteomes" id="UP001153076">
    <property type="component" value="Unassembled WGS sequence"/>
</dbReference>